<feature type="domain" description="CUB" evidence="5">
    <location>
        <begin position="40"/>
        <end position="155"/>
    </location>
</feature>
<evidence type="ECO:0000313" key="7">
    <source>
        <dbReference type="Proteomes" id="UP001221898"/>
    </source>
</evidence>
<dbReference type="PANTHER" id="PTHR24251">
    <property type="entry name" value="OVOCHYMASE-RELATED"/>
    <property type="match status" value="1"/>
</dbReference>
<dbReference type="Pfam" id="PF00431">
    <property type="entry name" value="CUB"/>
    <property type="match status" value="2"/>
</dbReference>
<dbReference type="InterPro" id="IPR000859">
    <property type="entry name" value="CUB_dom"/>
</dbReference>
<evidence type="ECO:0000256" key="2">
    <source>
        <dbReference type="ARBA" id="ARBA00023157"/>
    </source>
</evidence>
<proteinExistence type="predicted"/>
<protein>
    <recommendedName>
        <fullName evidence="5">CUB domain-containing protein</fullName>
    </recommendedName>
</protein>
<dbReference type="CDD" id="cd00041">
    <property type="entry name" value="CUB"/>
    <property type="match status" value="1"/>
</dbReference>
<comment type="caution">
    <text evidence="6">The sequence shown here is derived from an EMBL/GenBank/DDBJ whole genome shotgun (WGS) entry which is preliminary data.</text>
</comment>
<keyword evidence="2 3" id="KW-1015">Disulfide bond</keyword>
<dbReference type="GO" id="GO:0016504">
    <property type="term" value="F:peptidase activator activity"/>
    <property type="evidence" value="ECO:0007669"/>
    <property type="project" value="TreeGrafter"/>
</dbReference>
<evidence type="ECO:0000256" key="1">
    <source>
        <dbReference type="ARBA" id="ARBA00022737"/>
    </source>
</evidence>
<evidence type="ECO:0000259" key="5">
    <source>
        <dbReference type="PROSITE" id="PS01180"/>
    </source>
</evidence>
<accession>A0AAD7R4Q9</accession>
<reference evidence="6" key="1">
    <citation type="journal article" date="2023" name="Science">
        <title>Genome structures resolve the early diversification of teleost fishes.</title>
        <authorList>
            <person name="Parey E."/>
            <person name="Louis A."/>
            <person name="Montfort J."/>
            <person name="Bouchez O."/>
            <person name="Roques C."/>
            <person name="Iampietro C."/>
            <person name="Lluch J."/>
            <person name="Castinel A."/>
            <person name="Donnadieu C."/>
            <person name="Desvignes T."/>
            <person name="Floi Bucao C."/>
            <person name="Jouanno E."/>
            <person name="Wen M."/>
            <person name="Mejri S."/>
            <person name="Dirks R."/>
            <person name="Jansen H."/>
            <person name="Henkel C."/>
            <person name="Chen W.J."/>
            <person name="Zahm M."/>
            <person name="Cabau C."/>
            <person name="Klopp C."/>
            <person name="Thompson A.W."/>
            <person name="Robinson-Rechavi M."/>
            <person name="Braasch I."/>
            <person name="Lecointre G."/>
            <person name="Bobe J."/>
            <person name="Postlethwait J.H."/>
            <person name="Berthelot C."/>
            <person name="Roest Crollius H."/>
            <person name="Guiguen Y."/>
        </authorList>
    </citation>
    <scope>NUCLEOTIDE SEQUENCE</scope>
    <source>
        <strain evidence="6">NC1722</strain>
    </source>
</reference>
<dbReference type="FunFam" id="2.60.120.290:FF:000005">
    <property type="entry name" value="Procollagen C-endopeptidase enhancer 1"/>
    <property type="match status" value="1"/>
</dbReference>
<keyword evidence="4" id="KW-0732">Signal</keyword>
<dbReference type="PANTHER" id="PTHR24251:SF31">
    <property type="entry name" value="PROCOLLAGEN C-ENDOPEPTIDASE ENHANCER 2"/>
    <property type="match status" value="1"/>
</dbReference>
<sequence length="214" mass="23342">MLKNRHSADTTMRSIICCALGLLLLTEVHAQSQRRPAFTCGGNITGDSGVIGSQGYPGVYPPNTKCVWRITVPEGKVVVLSFRFIDLENDNLCRYDYVDVYNGHASGHANGQRLGRFCGTFRPGALVATGNKMLVQMVSDANTAGSGFLAVYSASHPHERGDQYCGGRLEKPSGSFKTPNWPEKDYPAGVTCSWHIVAPRNQVRQFAAHGEIPR</sequence>
<feature type="signal peptide" evidence="4">
    <location>
        <begin position="1"/>
        <end position="30"/>
    </location>
</feature>
<name>A0AAD7R4Q9_9TELE</name>
<keyword evidence="7" id="KW-1185">Reference proteome</keyword>
<feature type="disulfide bond" evidence="3">
    <location>
        <begin position="165"/>
        <end position="192"/>
    </location>
</feature>
<comment type="caution">
    <text evidence="3">Lacks conserved residue(s) required for the propagation of feature annotation.</text>
</comment>
<gene>
    <name evidence="6" type="ORF">AAFF_G00015950</name>
</gene>
<dbReference type="SUPFAM" id="SSF49854">
    <property type="entry name" value="Spermadhesin, CUB domain"/>
    <property type="match status" value="2"/>
</dbReference>
<keyword evidence="1" id="KW-0677">Repeat</keyword>
<dbReference type="SMART" id="SM00042">
    <property type="entry name" value="CUB"/>
    <property type="match status" value="1"/>
</dbReference>
<dbReference type="Gene3D" id="2.60.120.290">
    <property type="entry name" value="Spermadhesin, CUB domain"/>
    <property type="match status" value="2"/>
</dbReference>
<dbReference type="PROSITE" id="PS01180">
    <property type="entry name" value="CUB"/>
    <property type="match status" value="2"/>
</dbReference>
<dbReference type="GO" id="GO:0005518">
    <property type="term" value="F:collagen binding"/>
    <property type="evidence" value="ECO:0007669"/>
    <property type="project" value="TreeGrafter"/>
</dbReference>
<evidence type="ECO:0000256" key="4">
    <source>
        <dbReference type="SAM" id="SignalP"/>
    </source>
</evidence>
<dbReference type="EMBL" id="JAINUG010001048">
    <property type="protein sequence ID" value="KAJ8358294.1"/>
    <property type="molecule type" value="Genomic_DNA"/>
</dbReference>
<evidence type="ECO:0000256" key="3">
    <source>
        <dbReference type="PROSITE-ProRule" id="PRU00059"/>
    </source>
</evidence>
<evidence type="ECO:0000313" key="6">
    <source>
        <dbReference type="EMBL" id="KAJ8358294.1"/>
    </source>
</evidence>
<dbReference type="Proteomes" id="UP001221898">
    <property type="component" value="Unassembled WGS sequence"/>
</dbReference>
<dbReference type="AlphaFoldDB" id="A0AAD7R4Q9"/>
<feature type="domain" description="CUB" evidence="5">
    <location>
        <begin position="165"/>
        <end position="214"/>
    </location>
</feature>
<organism evidence="6 7">
    <name type="scientific">Aldrovandia affinis</name>
    <dbReference type="NCBI Taxonomy" id="143900"/>
    <lineage>
        <taxon>Eukaryota</taxon>
        <taxon>Metazoa</taxon>
        <taxon>Chordata</taxon>
        <taxon>Craniata</taxon>
        <taxon>Vertebrata</taxon>
        <taxon>Euteleostomi</taxon>
        <taxon>Actinopterygii</taxon>
        <taxon>Neopterygii</taxon>
        <taxon>Teleostei</taxon>
        <taxon>Notacanthiformes</taxon>
        <taxon>Halosauridae</taxon>
        <taxon>Aldrovandia</taxon>
    </lineage>
</organism>
<dbReference type="InterPro" id="IPR035914">
    <property type="entry name" value="Sperma_CUB_dom_sf"/>
</dbReference>
<feature type="chain" id="PRO_5042050185" description="CUB domain-containing protein" evidence="4">
    <location>
        <begin position="31"/>
        <end position="214"/>
    </location>
</feature>